<keyword evidence="3" id="KW-1185">Reference proteome</keyword>
<feature type="compositionally biased region" description="Basic and acidic residues" evidence="1">
    <location>
        <begin position="1"/>
        <end position="11"/>
    </location>
</feature>
<dbReference type="AlphaFoldDB" id="A0A2P4XPF5"/>
<dbReference type="Proteomes" id="UP000237271">
    <property type="component" value="Unassembled WGS sequence"/>
</dbReference>
<accession>A0A2P4XPF5</accession>
<evidence type="ECO:0000313" key="3">
    <source>
        <dbReference type="Proteomes" id="UP000237271"/>
    </source>
</evidence>
<reference evidence="2 3" key="1">
    <citation type="journal article" date="2017" name="Genome Biol. Evol.">
        <title>Phytophthora megakarya and P. palmivora, closely related causal agents of cacao black pod rot, underwent increases in genome sizes and gene numbers by different mechanisms.</title>
        <authorList>
            <person name="Ali S.S."/>
            <person name="Shao J."/>
            <person name="Lary D.J."/>
            <person name="Kronmiller B."/>
            <person name="Shen D."/>
            <person name="Strem M.D."/>
            <person name="Amoako-Attah I."/>
            <person name="Akrofi A.Y."/>
            <person name="Begoude B.A."/>
            <person name="Ten Hoopen G.M."/>
            <person name="Coulibaly K."/>
            <person name="Kebe B.I."/>
            <person name="Melnick R.L."/>
            <person name="Guiltinan M.J."/>
            <person name="Tyler B.M."/>
            <person name="Meinhardt L.W."/>
            <person name="Bailey B.A."/>
        </authorList>
    </citation>
    <scope>NUCLEOTIDE SEQUENCE [LARGE SCALE GENOMIC DNA]</scope>
    <source>
        <strain evidence="3">sbr112.9</strain>
    </source>
</reference>
<organism evidence="2 3">
    <name type="scientific">Phytophthora palmivora</name>
    <dbReference type="NCBI Taxonomy" id="4796"/>
    <lineage>
        <taxon>Eukaryota</taxon>
        <taxon>Sar</taxon>
        <taxon>Stramenopiles</taxon>
        <taxon>Oomycota</taxon>
        <taxon>Peronosporomycetes</taxon>
        <taxon>Peronosporales</taxon>
        <taxon>Peronosporaceae</taxon>
        <taxon>Phytophthora</taxon>
    </lineage>
</organism>
<gene>
    <name evidence="2" type="ORF">PHPALM_16584</name>
</gene>
<comment type="caution">
    <text evidence="2">The sequence shown here is derived from an EMBL/GenBank/DDBJ whole genome shotgun (WGS) entry which is preliminary data.</text>
</comment>
<proteinExistence type="predicted"/>
<name>A0A2P4XPF5_9STRA</name>
<dbReference type="EMBL" id="NCKW01009179">
    <property type="protein sequence ID" value="POM67424.1"/>
    <property type="molecule type" value="Genomic_DNA"/>
</dbReference>
<protein>
    <recommendedName>
        <fullName evidence="4">Reverse transcriptase Ty1/copia-type domain-containing protein</fullName>
    </recommendedName>
</protein>
<evidence type="ECO:0008006" key="4">
    <source>
        <dbReference type="Google" id="ProtNLM"/>
    </source>
</evidence>
<evidence type="ECO:0000256" key="1">
    <source>
        <dbReference type="SAM" id="MobiDB-lite"/>
    </source>
</evidence>
<feature type="compositionally biased region" description="Polar residues" evidence="1">
    <location>
        <begin position="14"/>
        <end position="23"/>
    </location>
</feature>
<dbReference type="OrthoDB" id="128006at2759"/>
<evidence type="ECO:0000313" key="2">
    <source>
        <dbReference type="EMBL" id="POM67424.1"/>
    </source>
</evidence>
<sequence>MGIQEETDRRGRTPTVQSASPCGNEQEFGVDYLLTFAAVMELPSGKVCLTDACVYVKTDEDGITVVGTYVDDLLVTATSNARVDAFIADMAEVE</sequence>
<feature type="region of interest" description="Disordered" evidence="1">
    <location>
        <begin position="1"/>
        <end position="24"/>
    </location>
</feature>